<gene>
    <name evidence="7" type="ORF">AS026_15555</name>
</gene>
<evidence type="ECO:0000256" key="6">
    <source>
        <dbReference type="PIRSR" id="PIRSR001365-2"/>
    </source>
</evidence>
<evidence type="ECO:0000256" key="2">
    <source>
        <dbReference type="ARBA" id="ARBA00023239"/>
    </source>
</evidence>
<keyword evidence="2 4" id="KW-0456">Lyase</keyword>
<feature type="active site" description="Proton donor/acceptor" evidence="5">
    <location>
        <position position="137"/>
    </location>
</feature>
<evidence type="ECO:0000256" key="3">
    <source>
        <dbReference type="ARBA" id="ARBA00023270"/>
    </source>
</evidence>
<feature type="binding site" evidence="6">
    <location>
        <position position="207"/>
    </location>
    <ligand>
        <name>pyruvate</name>
        <dbReference type="ChEBI" id="CHEBI:15361"/>
    </ligand>
</feature>
<evidence type="ECO:0000256" key="5">
    <source>
        <dbReference type="PIRSR" id="PIRSR001365-1"/>
    </source>
</evidence>
<keyword evidence="8" id="KW-1185">Reference proteome</keyword>
<dbReference type="EMBL" id="LNCD01000113">
    <property type="protein sequence ID" value="KWV45753.1"/>
    <property type="molecule type" value="Genomic_DNA"/>
</dbReference>
<organism evidence="7 8">
    <name type="scientific">Rhizobium altiplani</name>
    <dbReference type="NCBI Taxonomy" id="1864509"/>
    <lineage>
        <taxon>Bacteria</taxon>
        <taxon>Pseudomonadati</taxon>
        <taxon>Pseudomonadota</taxon>
        <taxon>Alphaproteobacteria</taxon>
        <taxon>Hyphomicrobiales</taxon>
        <taxon>Rhizobiaceae</taxon>
        <taxon>Rhizobium/Agrobacterium group</taxon>
        <taxon>Rhizobium</taxon>
    </lineage>
</organism>
<feature type="binding site" evidence="6">
    <location>
        <position position="49"/>
    </location>
    <ligand>
        <name>pyruvate</name>
        <dbReference type="ChEBI" id="CHEBI:15361"/>
    </ligand>
</feature>
<evidence type="ECO:0000313" key="7">
    <source>
        <dbReference type="EMBL" id="KWV45753.1"/>
    </source>
</evidence>
<dbReference type="PANTHER" id="PTHR12128">
    <property type="entry name" value="DIHYDRODIPICOLINATE SYNTHASE"/>
    <property type="match status" value="1"/>
</dbReference>
<dbReference type="SMART" id="SM01130">
    <property type="entry name" value="DHDPS"/>
    <property type="match status" value="1"/>
</dbReference>
<dbReference type="OrthoDB" id="9796205at2"/>
<dbReference type="PIRSF" id="PIRSF001365">
    <property type="entry name" value="DHDPS"/>
    <property type="match status" value="1"/>
</dbReference>
<evidence type="ECO:0000256" key="4">
    <source>
        <dbReference type="PIRNR" id="PIRNR001365"/>
    </source>
</evidence>
<dbReference type="GO" id="GO:0008840">
    <property type="term" value="F:4-hydroxy-tetrahydrodipicolinate synthase activity"/>
    <property type="evidence" value="ECO:0007669"/>
    <property type="project" value="TreeGrafter"/>
</dbReference>
<sequence>MANVNWGGIFPVLVTPFGADGSINETRYKELIDEAISNGAQGVVAAGSTGEFYALTTTERARLYKLTVEHVARRVPVLAGVADLRVEDVLEACQSAVASGCAGGMILPPIYAMPSPREIVAFFQYISTNTPLPLMLYNSPKRAGIDITPALVEQLSALPTVVAIKDSSGVITQVTELVQRVGERLRVFVGYETMIVPARAVGAHGVVAMAHQIAGPLIRDYWDKALTGDKALDDLGRDVFAFYRCFQSGAYYAAIKETMSQLGRDAGGPRLPLLPLAEEQKAAITKIIADAGLARWANTQNA</sequence>
<accession>A0A109JBA1</accession>
<dbReference type="SUPFAM" id="SSF51569">
    <property type="entry name" value="Aldolase"/>
    <property type="match status" value="1"/>
</dbReference>
<dbReference type="Proteomes" id="UP000068164">
    <property type="component" value="Unassembled WGS sequence"/>
</dbReference>
<dbReference type="PANTHER" id="PTHR12128:SF66">
    <property type="entry name" value="4-HYDROXY-2-OXOGLUTARATE ALDOLASE, MITOCHONDRIAL"/>
    <property type="match status" value="1"/>
</dbReference>
<proteinExistence type="inferred from homology"/>
<comment type="similarity">
    <text evidence="1 4">Belongs to the DapA family.</text>
</comment>
<dbReference type="InterPro" id="IPR002220">
    <property type="entry name" value="DapA-like"/>
</dbReference>
<dbReference type="InterPro" id="IPR020624">
    <property type="entry name" value="Schiff_base-form_aldolases_CS"/>
</dbReference>
<evidence type="ECO:0000256" key="1">
    <source>
        <dbReference type="ARBA" id="ARBA00007592"/>
    </source>
</evidence>
<dbReference type="CDD" id="cd00408">
    <property type="entry name" value="DHDPS-like"/>
    <property type="match status" value="1"/>
</dbReference>
<feature type="active site" description="Schiff-base intermediate with substrate" evidence="5">
    <location>
        <position position="165"/>
    </location>
</feature>
<comment type="caution">
    <text evidence="7">The sequence shown here is derived from an EMBL/GenBank/DDBJ whole genome shotgun (WGS) entry which is preliminary data.</text>
</comment>
<dbReference type="PRINTS" id="PR00146">
    <property type="entry name" value="DHPICSNTHASE"/>
</dbReference>
<reference evidence="7 8" key="1">
    <citation type="submission" date="2015-11" db="EMBL/GenBank/DDBJ databases">
        <title>Draft Genome Sequence of the Strain BR 10423 (Rhizobium sp.) isolated from nodules of Mimosa pudica.</title>
        <authorList>
            <person name="Barauna A.C."/>
            <person name="Zilli J.E."/>
            <person name="Simoes-Araujo J.L."/>
            <person name="Reis V.M."/>
            <person name="James E.K."/>
            <person name="Reis F.B.Jr."/>
            <person name="Rouws L.F."/>
            <person name="Passos S.R."/>
            <person name="Gois S.R."/>
        </authorList>
    </citation>
    <scope>NUCLEOTIDE SEQUENCE [LARGE SCALE GENOMIC DNA]</scope>
    <source>
        <strain evidence="7 8">BR10423</strain>
    </source>
</reference>
<dbReference type="PROSITE" id="PS00665">
    <property type="entry name" value="DHDPS_1"/>
    <property type="match status" value="1"/>
</dbReference>
<dbReference type="AlphaFoldDB" id="A0A109JBA1"/>
<protein>
    <submittedName>
        <fullName evidence="7">4-hydroxy-tetrahydrodipicolinate synthase</fullName>
    </submittedName>
</protein>
<evidence type="ECO:0000313" key="8">
    <source>
        <dbReference type="Proteomes" id="UP000068164"/>
    </source>
</evidence>
<dbReference type="Gene3D" id="3.20.20.70">
    <property type="entry name" value="Aldolase class I"/>
    <property type="match status" value="1"/>
</dbReference>
<keyword evidence="3" id="KW-0704">Schiff base</keyword>
<name>A0A109JBA1_9HYPH</name>
<dbReference type="RefSeq" id="WP_062372995.1">
    <property type="nucleotide sequence ID" value="NZ_LNCD01000113.1"/>
</dbReference>
<dbReference type="InterPro" id="IPR013785">
    <property type="entry name" value="Aldolase_TIM"/>
</dbReference>
<dbReference type="Pfam" id="PF00701">
    <property type="entry name" value="DHDPS"/>
    <property type="match status" value="1"/>
</dbReference>